<dbReference type="Proteomes" id="UP000053958">
    <property type="component" value="Unassembled WGS sequence"/>
</dbReference>
<evidence type="ECO:0000259" key="2">
    <source>
        <dbReference type="SMART" id="SM00694"/>
    </source>
</evidence>
<evidence type="ECO:0000256" key="1">
    <source>
        <dbReference type="SAM" id="MobiDB-lite"/>
    </source>
</evidence>
<dbReference type="OrthoDB" id="72441at2759"/>
<comment type="caution">
    <text evidence="3">The sequence shown here is derived from an EMBL/GenBank/DDBJ whole genome shotgun (WGS) entry which is preliminary data.</text>
</comment>
<dbReference type="GO" id="GO:0016020">
    <property type="term" value="C:membrane"/>
    <property type="evidence" value="ECO:0007669"/>
    <property type="project" value="InterPro"/>
</dbReference>
<protein>
    <recommendedName>
        <fullName evidence="2">Peroxin/Ferlin domain-containing protein</fullName>
    </recommendedName>
</protein>
<feature type="region of interest" description="Disordered" evidence="1">
    <location>
        <begin position="1"/>
        <end position="119"/>
    </location>
</feature>
<feature type="compositionally biased region" description="Basic and acidic residues" evidence="1">
    <location>
        <begin position="369"/>
        <end position="387"/>
    </location>
</feature>
<feature type="compositionally biased region" description="Low complexity" evidence="1">
    <location>
        <begin position="26"/>
        <end position="38"/>
    </location>
</feature>
<evidence type="ECO:0000313" key="3">
    <source>
        <dbReference type="EMBL" id="KKA18077.1"/>
    </source>
</evidence>
<accession>A0A0F4YIE5</accession>
<dbReference type="RefSeq" id="XP_013324689.1">
    <property type="nucleotide sequence ID" value="XM_013469235.1"/>
</dbReference>
<dbReference type="STRING" id="1408163.A0A0F4YIE5"/>
<evidence type="ECO:0000313" key="4">
    <source>
        <dbReference type="Proteomes" id="UP000053958"/>
    </source>
</evidence>
<dbReference type="EMBL" id="LASV01000502">
    <property type="protein sequence ID" value="KKA18077.1"/>
    <property type="molecule type" value="Genomic_DNA"/>
</dbReference>
<organism evidence="3 4">
    <name type="scientific">Rasamsonia emersonii (strain ATCC 16479 / CBS 393.64 / IMI 116815)</name>
    <dbReference type="NCBI Taxonomy" id="1408163"/>
    <lineage>
        <taxon>Eukaryota</taxon>
        <taxon>Fungi</taxon>
        <taxon>Dikarya</taxon>
        <taxon>Ascomycota</taxon>
        <taxon>Pezizomycotina</taxon>
        <taxon>Eurotiomycetes</taxon>
        <taxon>Eurotiomycetidae</taxon>
        <taxon>Eurotiales</taxon>
        <taxon>Trichocomaceae</taxon>
        <taxon>Rasamsonia</taxon>
    </lineage>
</organism>
<feature type="compositionally biased region" description="Basic and acidic residues" evidence="1">
    <location>
        <begin position="87"/>
        <end position="97"/>
    </location>
</feature>
<feature type="region of interest" description="Disordered" evidence="1">
    <location>
        <begin position="369"/>
        <end position="390"/>
    </location>
</feature>
<dbReference type="SMART" id="SM00694">
    <property type="entry name" value="DysFC"/>
    <property type="match status" value="1"/>
</dbReference>
<proteinExistence type="predicted"/>
<keyword evidence="4" id="KW-1185">Reference proteome</keyword>
<feature type="domain" description="Peroxin/Ferlin" evidence="2">
    <location>
        <begin position="199"/>
        <end position="235"/>
    </location>
</feature>
<sequence>MTSEDSRGINLVDNTEPSQQPDQDATRTASVSASSSLTKRLTKDSIRSKLTRRKYSKWQPDRLGISQENAPALGASHSSSASPSHHKSQERSDEPLDRQATNNETLNIVPAQTEDEEDVGDSVVSELDVLYENQRGWFFFGIPFYSNRSLLQFDPPAWVNRDFKDSPVDVTNAQVPDPSWEWEWRSWYVDMSGDVDEEGWQYSFSFASKFGWHGTHPWFHSYVRRRRWVRLRTKKHHTGRRAGTEQTGLELAHRMNEDYFTIHSQKLLSGESSIAVPAGQPSSYTGRMSAASPEEAFVEDIEDIPTLMQALKLAIVDRERIEALKKFIAQGGEELHYLEENIPEILSLFIFQTSRWQFLKCLQDAVDEASRQESETSRENSKEVEEKKRRRDNLTRVAKAVRRQISGYEVFDVTKEGQLGSNHAAPKQKPVHNRFGEIKGIPKAAGVGQDGHIY</sequence>
<dbReference type="InterPro" id="IPR006614">
    <property type="entry name" value="Peroxin/Ferlin"/>
</dbReference>
<gene>
    <name evidence="3" type="ORF">T310_7977</name>
</gene>
<dbReference type="AlphaFoldDB" id="A0A0F4YIE5"/>
<feature type="compositionally biased region" description="Polar residues" evidence="1">
    <location>
        <begin position="12"/>
        <end position="23"/>
    </location>
</feature>
<reference evidence="3 4" key="1">
    <citation type="submission" date="2015-04" db="EMBL/GenBank/DDBJ databases">
        <authorList>
            <person name="Heijne W.H."/>
            <person name="Fedorova N.D."/>
            <person name="Nierman W.C."/>
            <person name="Vollebregt A.W."/>
            <person name="Zhao Z."/>
            <person name="Wu L."/>
            <person name="Kumar M."/>
            <person name="Stam H."/>
            <person name="van den Berg M.A."/>
            <person name="Pel H.J."/>
        </authorList>
    </citation>
    <scope>NUCLEOTIDE SEQUENCE [LARGE SCALE GENOMIC DNA]</scope>
    <source>
        <strain evidence="3 4">CBS 393.64</strain>
    </source>
</reference>
<dbReference type="GeneID" id="25320242"/>
<name>A0A0F4YIE5_RASE3</name>